<sequence>MWIQRIFLLLLLLFLTSLHSQKLSEEEPVEGSAHPGDGPIDDEDFEEGSGLPPEETHEHKPTSVKPNFGTEHGVERPTEAQAAATAASTMAVPTRAPVKAHTIPITQKPTHTIPITQKPSDGPVILGLSSTQLLLGILAIIIIIIIIVIIIVVCRKKSSNEGYDRGRQISKNQV</sequence>
<keyword evidence="4" id="KW-1185">Reference proteome</keyword>
<keyword evidence="2" id="KW-1133">Transmembrane helix</keyword>
<keyword evidence="3" id="KW-0732">Signal</keyword>
<keyword evidence="2" id="KW-0812">Transmembrane</keyword>
<dbReference type="WBParaSite" id="ACRNAN_scaffold1146.g6708.t1">
    <property type="protein sequence ID" value="ACRNAN_scaffold1146.g6708.t1"/>
    <property type="gene ID" value="ACRNAN_scaffold1146.g6708"/>
</dbReference>
<feature type="transmembrane region" description="Helical" evidence="2">
    <location>
        <begin position="133"/>
        <end position="154"/>
    </location>
</feature>
<accession>A0A914CJI3</accession>
<name>A0A914CJI3_9BILA</name>
<protein>
    <submittedName>
        <fullName evidence="5">Uncharacterized protein</fullName>
    </submittedName>
</protein>
<feature type="signal peptide" evidence="3">
    <location>
        <begin position="1"/>
        <end position="20"/>
    </location>
</feature>
<evidence type="ECO:0000313" key="5">
    <source>
        <dbReference type="WBParaSite" id="ACRNAN_scaffold1146.g6708.t1"/>
    </source>
</evidence>
<evidence type="ECO:0000256" key="1">
    <source>
        <dbReference type="SAM" id="MobiDB-lite"/>
    </source>
</evidence>
<keyword evidence="2" id="KW-0472">Membrane</keyword>
<reference evidence="5" key="1">
    <citation type="submission" date="2022-11" db="UniProtKB">
        <authorList>
            <consortium name="WormBaseParasite"/>
        </authorList>
    </citation>
    <scope>IDENTIFICATION</scope>
</reference>
<dbReference type="AlphaFoldDB" id="A0A914CJI3"/>
<evidence type="ECO:0000256" key="3">
    <source>
        <dbReference type="SAM" id="SignalP"/>
    </source>
</evidence>
<dbReference type="Proteomes" id="UP000887540">
    <property type="component" value="Unplaced"/>
</dbReference>
<evidence type="ECO:0000313" key="4">
    <source>
        <dbReference type="Proteomes" id="UP000887540"/>
    </source>
</evidence>
<organism evidence="4 5">
    <name type="scientific">Acrobeloides nanus</name>
    <dbReference type="NCBI Taxonomy" id="290746"/>
    <lineage>
        <taxon>Eukaryota</taxon>
        <taxon>Metazoa</taxon>
        <taxon>Ecdysozoa</taxon>
        <taxon>Nematoda</taxon>
        <taxon>Chromadorea</taxon>
        <taxon>Rhabditida</taxon>
        <taxon>Tylenchina</taxon>
        <taxon>Cephalobomorpha</taxon>
        <taxon>Cephaloboidea</taxon>
        <taxon>Cephalobidae</taxon>
        <taxon>Acrobeloides</taxon>
    </lineage>
</organism>
<proteinExistence type="predicted"/>
<evidence type="ECO:0000256" key="2">
    <source>
        <dbReference type="SAM" id="Phobius"/>
    </source>
</evidence>
<feature type="chain" id="PRO_5037917962" evidence="3">
    <location>
        <begin position="21"/>
        <end position="174"/>
    </location>
</feature>
<feature type="region of interest" description="Disordered" evidence="1">
    <location>
        <begin position="24"/>
        <end position="84"/>
    </location>
</feature>